<evidence type="ECO:0000259" key="3">
    <source>
        <dbReference type="Pfam" id="PF12072"/>
    </source>
</evidence>
<feature type="transmembrane region" description="Helical" evidence="2">
    <location>
        <begin position="6"/>
        <end position="30"/>
    </location>
</feature>
<evidence type="ECO:0000256" key="2">
    <source>
        <dbReference type="SAM" id="Phobius"/>
    </source>
</evidence>
<feature type="domain" description="Ribonuclease Y N-terminal" evidence="3">
    <location>
        <begin position="16"/>
        <end position="211"/>
    </location>
</feature>
<feature type="non-terminal residue" evidence="4">
    <location>
        <position position="219"/>
    </location>
</feature>
<feature type="coiled-coil region" evidence="1">
    <location>
        <begin position="44"/>
        <end position="139"/>
    </location>
</feature>
<keyword evidence="2" id="KW-1133">Transmembrane helix</keyword>
<dbReference type="EMBL" id="UINC01176272">
    <property type="protein sequence ID" value="SVD83323.1"/>
    <property type="molecule type" value="Genomic_DNA"/>
</dbReference>
<gene>
    <name evidence="4" type="ORF">METZ01_LOCUS436177</name>
</gene>
<evidence type="ECO:0000256" key="1">
    <source>
        <dbReference type="SAM" id="Coils"/>
    </source>
</evidence>
<accession>A0A382YJ92</accession>
<dbReference type="AlphaFoldDB" id="A0A382YJ92"/>
<organism evidence="4">
    <name type="scientific">marine metagenome</name>
    <dbReference type="NCBI Taxonomy" id="408172"/>
    <lineage>
        <taxon>unclassified sequences</taxon>
        <taxon>metagenomes</taxon>
        <taxon>ecological metagenomes</taxon>
    </lineage>
</organism>
<keyword evidence="2" id="KW-0472">Membrane</keyword>
<proteinExistence type="predicted"/>
<keyword evidence="1" id="KW-0175">Coiled coil</keyword>
<name>A0A382YJ92_9ZZZZ</name>
<dbReference type="InterPro" id="IPR022711">
    <property type="entry name" value="RNase_Y_N"/>
</dbReference>
<protein>
    <recommendedName>
        <fullName evidence="3">Ribonuclease Y N-terminal domain-containing protein</fullName>
    </recommendedName>
</protein>
<dbReference type="Pfam" id="PF12072">
    <property type="entry name" value="RNase_Y_N"/>
    <property type="match status" value="1"/>
</dbReference>
<sequence>MQSTLTIPLILGAVGLALAVLGLGFFAGWLMNSRIRRNRLESTKDEVGRLLEEGRQEAESLKRTAALEAKDEWRRERELLEQELERNKRALRQQESGLAEREQQLDRKVDVLESKERSLLKTEQELGNREEEISRDEERVRDMLRQRRIQLEELADLSSADARRLVIEQQEESARQYAARRVREIKDYGIANANREAKEIIARSIERFAGELAMESTVS</sequence>
<evidence type="ECO:0000313" key="4">
    <source>
        <dbReference type="EMBL" id="SVD83323.1"/>
    </source>
</evidence>
<reference evidence="4" key="1">
    <citation type="submission" date="2018-05" db="EMBL/GenBank/DDBJ databases">
        <authorList>
            <person name="Lanie J.A."/>
            <person name="Ng W.-L."/>
            <person name="Kazmierczak K.M."/>
            <person name="Andrzejewski T.M."/>
            <person name="Davidsen T.M."/>
            <person name="Wayne K.J."/>
            <person name="Tettelin H."/>
            <person name="Glass J.I."/>
            <person name="Rusch D."/>
            <person name="Podicherti R."/>
            <person name="Tsui H.-C.T."/>
            <person name="Winkler M.E."/>
        </authorList>
    </citation>
    <scope>NUCLEOTIDE SEQUENCE</scope>
</reference>
<keyword evidence="2" id="KW-0812">Transmembrane</keyword>